<comment type="caution">
    <text evidence="4">The sequence shown here is derived from an EMBL/GenBank/DDBJ whole genome shotgun (WGS) entry which is preliminary data.</text>
</comment>
<dbReference type="GO" id="GO:0004843">
    <property type="term" value="F:cysteine-type deubiquitinase activity"/>
    <property type="evidence" value="ECO:0007669"/>
    <property type="project" value="UniProtKB-UniRule"/>
</dbReference>
<dbReference type="InterPro" id="IPR018200">
    <property type="entry name" value="USP_CS"/>
</dbReference>
<dbReference type="Pfam" id="PF00443">
    <property type="entry name" value="UCH"/>
    <property type="match status" value="1"/>
</dbReference>
<keyword evidence="1" id="KW-0378">Hydrolase</keyword>
<dbReference type="GO" id="GO:0005634">
    <property type="term" value="C:nucleus"/>
    <property type="evidence" value="ECO:0007669"/>
    <property type="project" value="TreeGrafter"/>
</dbReference>
<organism evidence="4 5">
    <name type="scientific">Pseudocohnilembus persalinus</name>
    <name type="common">Ciliate</name>
    <dbReference type="NCBI Taxonomy" id="266149"/>
    <lineage>
        <taxon>Eukaryota</taxon>
        <taxon>Sar</taxon>
        <taxon>Alveolata</taxon>
        <taxon>Ciliophora</taxon>
        <taxon>Intramacronucleata</taxon>
        <taxon>Oligohymenophorea</taxon>
        <taxon>Scuticociliatia</taxon>
        <taxon>Philasterida</taxon>
        <taxon>Pseudocohnilembidae</taxon>
        <taxon>Pseudocohnilembus</taxon>
    </lineage>
</organism>
<comment type="catalytic activity">
    <reaction evidence="1">
        <text>Thiol-dependent hydrolysis of ester, thioester, amide, peptide and isopeptide bonds formed by the C-terminal Gly of ubiquitin (a 76-residue protein attached to proteins as an intracellular targeting signal).</text>
        <dbReference type="EC" id="3.4.19.12"/>
    </reaction>
</comment>
<dbReference type="InParanoid" id="A0A0V0R861"/>
<dbReference type="OMA" id="HSTCAYM"/>
<name>A0A0V0R861_PSEPJ</name>
<dbReference type="InterPro" id="IPR028889">
    <property type="entry name" value="USP"/>
</dbReference>
<dbReference type="EMBL" id="LDAU01000024">
    <property type="protein sequence ID" value="KRX10676.1"/>
    <property type="molecule type" value="Genomic_DNA"/>
</dbReference>
<feature type="compositionally biased region" description="Polar residues" evidence="2">
    <location>
        <begin position="411"/>
        <end position="420"/>
    </location>
</feature>
<dbReference type="Proteomes" id="UP000054937">
    <property type="component" value="Unassembled WGS sequence"/>
</dbReference>
<evidence type="ECO:0000259" key="3">
    <source>
        <dbReference type="PROSITE" id="PS50235"/>
    </source>
</evidence>
<dbReference type="GO" id="GO:0006508">
    <property type="term" value="P:proteolysis"/>
    <property type="evidence" value="ECO:0007669"/>
    <property type="project" value="UniProtKB-KW"/>
</dbReference>
<feature type="region of interest" description="Disordered" evidence="2">
    <location>
        <begin position="391"/>
        <end position="443"/>
    </location>
</feature>
<feature type="compositionally biased region" description="Low complexity" evidence="2">
    <location>
        <begin position="320"/>
        <end position="345"/>
    </location>
</feature>
<dbReference type="PANTHER" id="PTHR24006:SF702">
    <property type="entry name" value="UBIQUITIN CARBOXYL-TERMINAL HYDROLASE 47"/>
    <property type="match status" value="1"/>
</dbReference>
<keyword evidence="1" id="KW-0788">Thiol protease</keyword>
<dbReference type="CDD" id="cd17039">
    <property type="entry name" value="Ubl_ubiquitin_like"/>
    <property type="match status" value="1"/>
</dbReference>
<dbReference type="SUPFAM" id="SSF54001">
    <property type="entry name" value="Cysteine proteinases"/>
    <property type="match status" value="1"/>
</dbReference>
<dbReference type="PROSITE" id="PS00972">
    <property type="entry name" value="USP_1"/>
    <property type="match status" value="1"/>
</dbReference>
<dbReference type="SUPFAM" id="SSF54236">
    <property type="entry name" value="Ubiquitin-like"/>
    <property type="match status" value="1"/>
</dbReference>
<gene>
    <name evidence="4" type="ORF">PPERSA_08671</name>
</gene>
<protein>
    <recommendedName>
        <fullName evidence="1">Ubiquitin carboxyl-terminal hydrolase</fullName>
        <ecNumber evidence="1">3.4.19.12</ecNumber>
    </recommendedName>
</protein>
<dbReference type="GO" id="GO:0016579">
    <property type="term" value="P:protein deubiquitination"/>
    <property type="evidence" value="ECO:0007669"/>
    <property type="project" value="InterPro"/>
</dbReference>
<dbReference type="GO" id="GO:0005829">
    <property type="term" value="C:cytosol"/>
    <property type="evidence" value="ECO:0007669"/>
    <property type="project" value="TreeGrafter"/>
</dbReference>
<dbReference type="InterPro" id="IPR001394">
    <property type="entry name" value="Peptidase_C19_UCH"/>
</dbReference>
<evidence type="ECO:0000313" key="4">
    <source>
        <dbReference type="EMBL" id="KRX10676.1"/>
    </source>
</evidence>
<dbReference type="OrthoDB" id="289038at2759"/>
<comment type="similarity">
    <text evidence="1">Belongs to the peptidase C19 family.</text>
</comment>
<dbReference type="PROSITE" id="PS50235">
    <property type="entry name" value="USP_3"/>
    <property type="match status" value="1"/>
</dbReference>
<feature type="compositionally biased region" description="Basic and acidic residues" evidence="2">
    <location>
        <begin position="421"/>
        <end position="443"/>
    </location>
</feature>
<evidence type="ECO:0000256" key="2">
    <source>
        <dbReference type="SAM" id="MobiDB-lite"/>
    </source>
</evidence>
<evidence type="ECO:0000313" key="5">
    <source>
        <dbReference type="Proteomes" id="UP000054937"/>
    </source>
</evidence>
<dbReference type="EC" id="3.4.19.12" evidence="1"/>
<dbReference type="Gene3D" id="3.90.70.10">
    <property type="entry name" value="Cysteine proteinases"/>
    <property type="match status" value="2"/>
</dbReference>
<dbReference type="AlphaFoldDB" id="A0A0V0R861"/>
<reference evidence="4 5" key="1">
    <citation type="journal article" date="2015" name="Sci. Rep.">
        <title>Genome of the facultative scuticociliatosis pathogen Pseudocohnilembus persalinus provides insight into its virulence through horizontal gene transfer.</title>
        <authorList>
            <person name="Xiong J."/>
            <person name="Wang G."/>
            <person name="Cheng J."/>
            <person name="Tian M."/>
            <person name="Pan X."/>
            <person name="Warren A."/>
            <person name="Jiang C."/>
            <person name="Yuan D."/>
            <person name="Miao W."/>
        </authorList>
    </citation>
    <scope>NUCLEOTIDE SEQUENCE [LARGE SCALE GENOMIC DNA]</scope>
    <source>
        <strain evidence="4">36N120E</strain>
    </source>
</reference>
<dbReference type="PROSITE" id="PS00973">
    <property type="entry name" value="USP_2"/>
    <property type="match status" value="1"/>
</dbReference>
<feature type="compositionally biased region" description="Low complexity" evidence="2">
    <location>
        <begin position="393"/>
        <end position="410"/>
    </location>
</feature>
<dbReference type="InterPro" id="IPR029071">
    <property type="entry name" value="Ubiquitin-like_domsf"/>
</dbReference>
<dbReference type="PANTHER" id="PTHR24006">
    <property type="entry name" value="UBIQUITIN CARBOXYL-TERMINAL HYDROLASE"/>
    <property type="match status" value="1"/>
</dbReference>
<proteinExistence type="inferred from homology"/>
<feature type="domain" description="USP" evidence="3">
    <location>
        <begin position="47"/>
        <end position="552"/>
    </location>
</feature>
<feature type="region of interest" description="Disordered" evidence="2">
    <location>
        <begin position="811"/>
        <end position="835"/>
    </location>
</feature>
<sequence>MEEELQQAIQLRAQNNFLAVQTPSSQLRQQQEQGSSDLKNLQLKNISGLTNIGATCYMNSVLQTLFMTPEFRKNLYAWKFNDEEYVEQDCIPYQLQKLFAKMQTQFSDFIDTKELIKSFQWNEYQEFEQHDVQEFIKKLFNAIEDTMQGTEKSNFIKDLYQGVIQSYVKCSECGYESIKEQVYNDIIITVKNIFDKIYNESLEKGLQRYLKPEILEGDNAYQCSQCNKKVFGYDGIKNKLPEENIDPKYFDNDYIIKPTVKQINDKKNLATKPTQAKKIYEKKVNGRTQSTSDFIKKMRQQNKSNAKQQDFIILEKKNGNENINEPPKIINFSENGKQNNQNLQKNEQDDQNTQENKKIQQESKINAQLNQQSVKNQQLTKNINGQLKKEDNFQQQQQQEKQQQNEIQTNSMKQKILNDSNEIREKKQNDENNEKELSQEEKEKIRMQKIKEERIQFEKELLEAFNKKQEENEKLIEQYKKEGELVYELYSVLVHSGGAYGGHYYVLIKNFQDKQWYSFNDTRVTQFDLRKFADESQGGNNKNAYMLFYRQIEEDKEKEIRVFEDDIPDYIKQILAKDKEKLKQQVEMEKQKSQLITVRVYYKLDVKLITLSKKQKYNDLLQQALQIFKLEEINQQNARIRAYKPQQDLMQEVYTGKEEKTLEDLKIGHFKNICIEIKNDEEQFEDYDENQISLKICLWNDKYVDQSLEESNLDFKILKFQKNLSLQELILSLSEKLGLMKENLAISVQHLAHGQQITEEISNESNLKLSLDELNIYENSILYIEEKKEGKNLNWPEQFEVQQHKINIKFNTPKNQQQQQEQTENEEEDLKRQEFSNNLSIDSRLTVSDLKEQISKKLKIDKNQILMRRGGKQGQEIKEGKPGTLKSQHFFNGSSIYLEYGLPAKEGEVRLCISLAKQADLQNDNIFHEFQEIGEFPIQANLTAFQKSTHERLINY</sequence>
<keyword evidence="1" id="KW-0833">Ubl conjugation pathway</keyword>
<feature type="region of interest" description="Disordered" evidence="2">
    <location>
        <begin position="316"/>
        <end position="362"/>
    </location>
</feature>
<evidence type="ECO:0000256" key="1">
    <source>
        <dbReference type="RuleBase" id="RU366025"/>
    </source>
</evidence>
<dbReference type="InterPro" id="IPR038765">
    <property type="entry name" value="Papain-like_cys_pep_sf"/>
</dbReference>
<keyword evidence="1" id="KW-0645">Protease</keyword>
<keyword evidence="5" id="KW-1185">Reference proteome</keyword>
<accession>A0A0V0R861</accession>
<dbReference type="InterPro" id="IPR050164">
    <property type="entry name" value="Peptidase_C19"/>
</dbReference>